<evidence type="ECO:0000256" key="7">
    <source>
        <dbReference type="ARBA" id="ARBA00023002"/>
    </source>
</evidence>
<dbReference type="HOGENOM" id="CLU_067516_0_0_9"/>
<feature type="transmembrane region" description="Helical" evidence="9">
    <location>
        <begin position="167"/>
        <end position="191"/>
    </location>
</feature>
<protein>
    <submittedName>
        <fullName evidence="11">Nitrate reductase gamma subunit</fullName>
    </submittedName>
</protein>
<dbReference type="STRING" id="871963.Desdi_0246"/>
<evidence type="ECO:0000313" key="11">
    <source>
        <dbReference type="EMBL" id="AGA67795.1"/>
    </source>
</evidence>
<reference evidence="12" key="1">
    <citation type="submission" date="2012-02" db="EMBL/GenBank/DDBJ databases">
        <title>Complete sequence of Desulfitobacterium dichloroeliminans LMG P-21439.</title>
        <authorList>
            <person name="Lucas S."/>
            <person name="Han J."/>
            <person name="Lapidus A."/>
            <person name="Cheng J.-F."/>
            <person name="Goodwin L."/>
            <person name="Pitluck S."/>
            <person name="Peters L."/>
            <person name="Ovchinnikova G."/>
            <person name="Teshima H."/>
            <person name="Detter J.C."/>
            <person name="Han C."/>
            <person name="Tapia R."/>
            <person name="Land M."/>
            <person name="Hauser L."/>
            <person name="Kyrpides N."/>
            <person name="Ivanova N."/>
            <person name="Pagani I."/>
            <person name="Kruse T."/>
            <person name="de Vos W.M."/>
            <person name="Boon N."/>
            <person name="Smidt H."/>
            <person name="Woyke T."/>
        </authorList>
    </citation>
    <scope>NUCLEOTIDE SEQUENCE [LARGE SCALE GENOMIC DNA]</scope>
    <source>
        <strain evidence="12">LMG P-21439 / DCA1</strain>
    </source>
</reference>
<dbReference type="InterPro" id="IPR023234">
    <property type="entry name" value="NarG-like_domain"/>
</dbReference>
<dbReference type="RefSeq" id="WP_015260802.1">
    <property type="nucleotide sequence ID" value="NC_019903.1"/>
</dbReference>
<keyword evidence="3" id="KW-1003">Cell membrane</keyword>
<dbReference type="GO" id="GO:0009055">
    <property type="term" value="F:electron transfer activity"/>
    <property type="evidence" value="ECO:0007669"/>
    <property type="project" value="TreeGrafter"/>
</dbReference>
<dbReference type="OrthoDB" id="9769404at2"/>
<evidence type="ECO:0000256" key="3">
    <source>
        <dbReference type="ARBA" id="ARBA00022475"/>
    </source>
</evidence>
<dbReference type="InterPro" id="IPR051936">
    <property type="entry name" value="Heme-iron_electron_transfer"/>
</dbReference>
<dbReference type="SUPFAM" id="SSF103501">
    <property type="entry name" value="Respiratory nitrate reductase 1 gamma chain"/>
    <property type="match status" value="1"/>
</dbReference>
<evidence type="ECO:0000256" key="6">
    <source>
        <dbReference type="ARBA" id="ARBA00022989"/>
    </source>
</evidence>
<dbReference type="NCBIfam" id="NF038037">
    <property type="entry name" value="cytob_DsrM"/>
    <property type="match status" value="1"/>
</dbReference>
<keyword evidence="12" id="KW-1185">Reference proteome</keyword>
<sequence>MKAVFPLIAFSILILIPLAGIELANLEVLFGIILPYLALAAFLVGFIYRIIGWARTPVPFRIPTTIGQEKSFDWIKQNKIENPTSNWGVIVRMALEVLFFRSLFRNSTTELRNDGNGPKVAYGSSKWLWLFGLLFHWSLLITLLRHLRLFLEPVPSFISALDSLDSFFQIGLPALYITNILIAVALIYLFLRRFIVPQIKYISLPADYFPLLLLMGVAGTGMLMRYIFRVDIATIKEFAVGLLTFTPHIPEGIGTIFYVHLFLVSCLFAYFPLSKLMHMGGVFMSPTRNMKANNRMVRHINPWNYPVKVHTYEEYEEDFREKMIKAGIPVEKE</sequence>
<dbReference type="KEGG" id="ddl:Desdi_0246"/>
<evidence type="ECO:0000256" key="4">
    <source>
        <dbReference type="ARBA" id="ARBA00022692"/>
    </source>
</evidence>
<dbReference type="PANTHER" id="PTHR30598:SF3">
    <property type="entry name" value="RESPIRATORY NITRATE REDUCTASE 1 GAMMA CHAIN"/>
    <property type="match status" value="1"/>
</dbReference>
<feature type="transmembrane region" description="Helical" evidence="9">
    <location>
        <begin position="127"/>
        <end position="147"/>
    </location>
</feature>
<dbReference type="EMBL" id="CP003344">
    <property type="protein sequence ID" value="AGA67795.1"/>
    <property type="molecule type" value="Genomic_DNA"/>
</dbReference>
<evidence type="ECO:0000313" key="12">
    <source>
        <dbReference type="Proteomes" id="UP000010797"/>
    </source>
</evidence>
<organism evidence="11 12">
    <name type="scientific">Desulfitobacterium dichloroeliminans (strain LMG P-21439 / DCA1)</name>
    <dbReference type="NCBI Taxonomy" id="871963"/>
    <lineage>
        <taxon>Bacteria</taxon>
        <taxon>Bacillati</taxon>
        <taxon>Bacillota</taxon>
        <taxon>Clostridia</taxon>
        <taxon>Eubacteriales</taxon>
        <taxon>Desulfitobacteriaceae</taxon>
        <taxon>Desulfitobacterium</taxon>
    </lineage>
</organism>
<feature type="transmembrane region" description="Helical" evidence="9">
    <location>
        <begin position="211"/>
        <end position="228"/>
    </location>
</feature>
<keyword evidence="4 9" id="KW-0812">Transmembrane</keyword>
<evidence type="ECO:0000256" key="8">
    <source>
        <dbReference type="ARBA" id="ARBA00023136"/>
    </source>
</evidence>
<evidence type="ECO:0000256" key="1">
    <source>
        <dbReference type="ARBA" id="ARBA00004651"/>
    </source>
</evidence>
<dbReference type="PANTHER" id="PTHR30598">
    <property type="entry name" value="NITRATE REDUCTASE PRIVATE CHAPERONE, REDOX ENZYME MATURATION PROTEIN REMP FAMILY"/>
    <property type="match status" value="1"/>
</dbReference>
<feature type="transmembrane region" description="Helical" evidence="9">
    <location>
        <begin position="248"/>
        <end position="271"/>
    </location>
</feature>
<dbReference type="Pfam" id="PF02665">
    <property type="entry name" value="Nitrate_red_gam"/>
    <property type="match status" value="1"/>
</dbReference>
<accession>L0F405</accession>
<keyword evidence="7" id="KW-0560">Oxidoreductase</keyword>
<dbReference type="Proteomes" id="UP000010797">
    <property type="component" value="Chromosome"/>
</dbReference>
<feature type="transmembrane region" description="Helical" evidence="9">
    <location>
        <begin position="30"/>
        <end position="51"/>
    </location>
</feature>
<evidence type="ECO:0000256" key="5">
    <source>
        <dbReference type="ARBA" id="ARBA00022982"/>
    </source>
</evidence>
<keyword evidence="6 9" id="KW-1133">Transmembrane helix</keyword>
<dbReference type="eggNOG" id="COG2181">
    <property type="taxonomic scope" value="Bacteria"/>
</dbReference>
<dbReference type="GO" id="GO:0008940">
    <property type="term" value="F:nitrate reductase activity"/>
    <property type="evidence" value="ECO:0007669"/>
    <property type="project" value="TreeGrafter"/>
</dbReference>
<dbReference type="GO" id="GO:0020037">
    <property type="term" value="F:heme binding"/>
    <property type="evidence" value="ECO:0007669"/>
    <property type="project" value="TreeGrafter"/>
</dbReference>
<name>L0F405_DESDL</name>
<dbReference type="Gene3D" id="1.20.950.20">
    <property type="entry name" value="Transmembrane di-heme cytochromes, Chain C"/>
    <property type="match status" value="1"/>
</dbReference>
<feature type="domain" description="NarG-like" evidence="10">
    <location>
        <begin position="87"/>
        <end position="279"/>
    </location>
</feature>
<dbReference type="InterPro" id="IPR047660">
    <property type="entry name" value="DsrM"/>
</dbReference>
<comment type="subcellular location">
    <subcellularLocation>
        <location evidence="1">Cell membrane</location>
        <topology evidence="1">Multi-pass membrane protein</topology>
    </subcellularLocation>
</comment>
<dbReference type="InterPro" id="IPR036197">
    <property type="entry name" value="NarG-like_sf"/>
</dbReference>
<dbReference type="AlphaFoldDB" id="L0F405"/>
<evidence type="ECO:0000259" key="10">
    <source>
        <dbReference type="Pfam" id="PF02665"/>
    </source>
</evidence>
<evidence type="ECO:0000256" key="2">
    <source>
        <dbReference type="ARBA" id="ARBA00022448"/>
    </source>
</evidence>
<dbReference type="GO" id="GO:0019645">
    <property type="term" value="P:anaerobic electron transport chain"/>
    <property type="evidence" value="ECO:0007669"/>
    <property type="project" value="TreeGrafter"/>
</dbReference>
<proteinExistence type="predicted"/>
<dbReference type="GO" id="GO:0005886">
    <property type="term" value="C:plasma membrane"/>
    <property type="evidence" value="ECO:0007669"/>
    <property type="project" value="UniProtKB-SubCell"/>
</dbReference>
<evidence type="ECO:0000256" key="9">
    <source>
        <dbReference type="SAM" id="Phobius"/>
    </source>
</evidence>
<keyword evidence="5" id="KW-0249">Electron transport</keyword>
<keyword evidence="8 9" id="KW-0472">Membrane</keyword>
<keyword evidence="2" id="KW-0813">Transport</keyword>
<gene>
    <name evidence="11" type="ordered locus">Desdi_0246</name>
</gene>